<dbReference type="EMBL" id="RJMB01000003">
    <property type="protein sequence ID" value="RNL86618.1"/>
    <property type="molecule type" value="Genomic_DNA"/>
</dbReference>
<evidence type="ECO:0000313" key="3">
    <source>
        <dbReference type="Proteomes" id="UP000269198"/>
    </source>
</evidence>
<reference evidence="2 3" key="1">
    <citation type="submission" date="2018-11" db="EMBL/GenBank/DDBJ databases">
        <title>The genome draft of YIM 96095.</title>
        <authorList>
            <person name="Tang S.-K."/>
            <person name="Chunyu W.-X."/>
            <person name="Feng Y.-Z."/>
        </authorList>
    </citation>
    <scope>NUCLEOTIDE SEQUENCE [LARGE SCALE GENOMIC DNA]</scope>
    <source>
        <strain evidence="2 3">YIM 96095</strain>
    </source>
</reference>
<feature type="region of interest" description="Disordered" evidence="1">
    <location>
        <begin position="1"/>
        <end position="40"/>
    </location>
</feature>
<dbReference type="AlphaFoldDB" id="A0A3N0EFH2"/>
<sequence length="98" mass="10380">MKMVSWMTTGRSAMGSTCRTSRIGSQTPESRALSTKSFSRTASTPARVSWAMFGARTSPTATIDVTRPDPSAPVIATASTSSGNAIMMSETRMSTVPR</sequence>
<evidence type="ECO:0000313" key="2">
    <source>
        <dbReference type="EMBL" id="RNL86618.1"/>
    </source>
</evidence>
<dbReference type="Proteomes" id="UP000269198">
    <property type="component" value="Unassembled WGS sequence"/>
</dbReference>
<proteinExistence type="predicted"/>
<comment type="caution">
    <text evidence="2">The sequence shown here is derived from an EMBL/GenBank/DDBJ whole genome shotgun (WGS) entry which is preliminary data.</text>
</comment>
<evidence type="ECO:0000256" key="1">
    <source>
        <dbReference type="SAM" id="MobiDB-lite"/>
    </source>
</evidence>
<protein>
    <submittedName>
        <fullName evidence="2">Uncharacterized protein</fullName>
    </submittedName>
</protein>
<keyword evidence="3" id="KW-1185">Reference proteome</keyword>
<organism evidence="2 3">
    <name type="scientific">Halostreptopolyspora alba</name>
    <dbReference type="NCBI Taxonomy" id="2487137"/>
    <lineage>
        <taxon>Bacteria</taxon>
        <taxon>Bacillati</taxon>
        <taxon>Actinomycetota</taxon>
        <taxon>Actinomycetes</taxon>
        <taxon>Streptosporangiales</taxon>
        <taxon>Nocardiopsidaceae</taxon>
        <taxon>Halostreptopolyspora</taxon>
    </lineage>
</organism>
<gene>
    <name evidence="2" type="ORF">EFW17_05390</name>
</gene>
<accession>A0A3N0EFH2</accession>
<name>A0A3N0EFH2_9ACTN</name>